<proteinExistence type="inferred from homology"/>
<dbReference type="PANTHER" id="PTHR23070">
    <property type="entry name" value="BCS1 AAA-TYPE ATPASE"/>
    <property type="match status" value="1"/>
</dbReference>
<keyword evidence="13" id="KW-0175">Coiled coil</keyword>
<reference evidence="17" key="1">
    <citation type="journal article" date="2017" name="Genome Biol.">
        <title>Comparative genomics reveals high biological diversity and specific adaptations in the industrially and medically important fungal genus Aspergillus.</title>
        <authorList>
            <person name="de Vries R.P."/>
            <person name="Riley R."/>
            <person name="Wiebenga A."/>
            <person name="Aguilar-Osorio G."/>
            <person name="Amillis S."/>
            <person name="Uchima C.A."/>
            <person name="Anderluh G."/>
            <person name="Asadollahi M."/>
            <person name="Askin M."/>
            <person name="Barry K."/>
            <person name="Battaglia E."/>
            <person name="Bayram O."/>
            <person name="Benocci T."/>
            <person name="Braus-Stromeyer S.A."/>
            <person name="Caldana C."/>
            <person name="Canovas D."/>
            <person name="Cerqueira G.C."/>
            <person name="Chen F."/>
            <person name="Chen W."/>
            <person name="Choi C."/>
            <person name="Clum A."/>
            <person name="Dos Santos R.A."/>
            <person name="Damasio A.R."/>
            <person name="Diallinas G."/>
            <person name="Emri T."/>
            <person name="Fekete E."/>
            <person name="Flipphi M."/>
            <person name="Freyberg S."/>
            <person name="Gallo A."/>
            <person name="Gournas C."/>
            <person name="Habgood R."/>
            <person name="Hainaut M."/>
            <person name="Harispe M.L."/>
            <person name="Henrissat B."/>
            <person name="Hilden K.S."/>
            <person name="Hope R."/>
            <person name="Hossain A."/>
            <person name="Karabika E."/>
            <person name="Karaffa L."/>
            <person name="Karanyi Z."/>
            <person name="Krasevec N."/>
            <person name="Kuo A."/>
            <person name="Kusch H."/>
            <person name="LaButti K."/>
            <person name="Lagendijk E.L."/>
            <person name="Lapidus A."/>
            <person name="Levasseur A."/>
            <person name="Lindquist E."/>
            <person name="Lipzen A."/>
            <person name="Logrieco A.F."/>
            <person name="MacCabe A."/>
            <person name="Maekelae M.R."/>
            <person name="Malavazi I."/>
            <person name="Melin P."/>
            <person name="Meyer V."/>
            <person name="Mielnichuk N."/>
            <person name="Miskei M."/>
            <person name="Molnar A.P."/>
            <person name="Mule G."/>
            <person name="Ngan C.Y."/>
            <person name="Orejas M."/>
            <person name="Orosz E."/>
            <person name="Ouedraogo J.P."/>
            <person name="Overkamp K.M."/>
            <person name="Park H.-S."/>
            <person name="Perrone G."/>
            <person name="Piumi F."/>
            <person name="Punt P.J."/>
            <person name="Ram A.F."/>
            <person name="Ramon A."/>
            <person name="Rauscher S."/>
            <person name="Record E."/>
            <person name="Riano-Pachon D.M."/>
            <person name="Robert V."/>
            <person name="Roehrig J."/>
            <person name="Ruller R."/>
            <person name="Salamov A."/>
            <person name="Salih N.S."/>
            <person name="Samson R.A."/>
            <person name="Sandor E."/>
            <person name="Sanguinetti M."/>
            <person name="Schuetze T."/>
            <person name="Sepcic K."/>
            <person name="Shelest E."/>
            <person name="Sherlock G."/>
            <person name="Sophianopoulou V."/>
            <person name="Squina F.M."/>
            <person name="Sun H."/>
            <person name="Susca A."/>
            <person name="Todd R.B."/>
            <person name="Tsang A."/>
            <person name="Unkles S.E."/>
            <person name="van de Wiele N."/>
            <person name="van Rossen-Uffink D."/>
            <person name="Oliveira J.V."/>
            <person name="Vesth T.C."/>
            <person name="Visser J."/>
            <person name="Yu J.-H."/>
            <person name="Zhou M."/>
            <person name="Andersen M.R."/>
            <person name="Archer D.B."/>
            <person name="Baker S.E."/>
            <person name="Benoit I."/>
            <person name="Brakhage A.A."/>
            <person name="Braus G.H."/>
            <person name="Fischer R."/>
            <person name="Frisvad J.C."/>
            <person name="Goldman G.H."/>
            <person name="Houbraken J."/>
            <person name="Oakley B."/>
            <person name="Pocsi I."/>
            <person name="Scazzocchio C."/>
            <person name="Seiboth B."/>
            <person name="vanKuyk P.A."/>
            <person name="Wortman J."/>
            <person name="Dyer P.S."/>
            <person name="Grigoriev I.V."/>
        </authorList>
    </citation>
    <scope>NUCLEOTIDE SEQUENCE [LARGE SCALE GENOMIC DNA]</scope>
    <source>
        <strain evidence="17">ATCC 16872 / CBS 172.66 / WB 5094</strain>
    </source>
</reference>
<gene>
    <name evidence="16" type="ORF">ASPACDRAFT_63637</name>
</gene>
<evidence type="ECO:0000313" key="17">
    <source>
        <dbReference type="Proteomes" id="UP000184546"/>
    </source>
</evidence>
<dbReference type="Gene3D" id="3.40.50.300">
    <property type="entry name" value="P-loop containing nucleotide triphosphate hydrolases"/>
    <property type="match status" value="1"/>
</dbReference>
<dbReference type="RefSeq" id="XP_020052501.1">
    <property type="nucleotide sequence ID" value="XM_020203917.1"/>
</dbReference>
<dbReference type="InterPro" id="IPR003960">
    <property type="entry name" value="ATPase_AAA_CS"/>
</dbReference>
<dbReference type="AlphaFoldDB" id="A0A1L9WJ18"/>
<sequence>MSANLTEPLAPDAMLESALPGFTFLSRFLFTHFNIDLSPYCFIFLIIICIRMALQHVLHLFVTPLNSALAHLRDSFTCRIEVEGQDSIYRYLMYWVIHHRSMAKAKHLLASNALSVGGRYVNIRTSLDPNEDDDEPEYQPGDNFDEWWSKVIKKRSTQPLHFIPSTQEHYFLYASPWFSWCFWRWIKFQRTKTSENTLVSDRIVISCWGLPFCNWGIGMLKQLLAEAQQAWLDKDQDKIEIWSARGGEWQPCDGRAPRPLDSVVLDQEAKAGVLADIERFLMNKAVYEVRGLPYRRGYLLYGPPGTGKTSLCYTLAGHLKLPIYVIDPSSSSLDETRFRQLFSDLPSRCIVLMEDVDCTDITQSRAPGHDNRNLHMMMPGHGPTQNGISLSVLLNAIDGVDASEGRILMMTSNHADKLDAALIRPGRVDMRIEFKYATRDEIESYFKTFYSPLHTLRHVVRIQNEERVPIITSGDVDRLACDFAAQIPSAQLTVAELQGHLLEHKDDPKAAIRQVEILLQKTKAQRDERVKKQMKEQQLDMNKEREKMLNKEIEMEKRLQSEEPPTETKIYNLRPRRRIGY</sequence>
<comment type="catalytic activity">
    <reaction evidence="11">
        <text>ATP + H2O = ADP + phosphate + H(+)</text>
        <dbReference type="Rhea" id="RHEA:13065"/>
        <dbReference type="ChEBI" id="CHEBI:15377"/>
        <dbReference type="ChEBI" id="CHEBI:15378"/>
        <dbReference type="ChEBI" id="CHEBI:30616"/>
        <dbReference type="ChEBI" id="CHEBI:43474"/>
        <dbReference type="ChEBI" id="CHEBI:456216"/>
    </reaction>
    <physiologicalReaction direction="left-to-right" evidence="11">
        <dbReference type="Rhea" id="RHEA:13066"/>
    </physiologicalReaction>
</comment>
<keyword evidence="5" id="KW-0999">Mitochondrion inner membrane</keyword>
<keyword evidence="3" id="KW-0812">Transmembrane</keyword>
<keyword evidence="6" id="KW-0378">Hydrolase</keyword>
<evidence type="ECO:0000256" key="9">
    <source>
        <dbReference type="ARBA" id="ARBA00023128"/>
    </source>
</evidence>
<keyword evidence="8" id="KW-1133">Transmembrane helix</keyword>
<evidence type="ECO:0000256" key="6">
    <source>
        <dbReference type="ARBA" id="ARBA00022801"/>
    </source>
</evidence>
<feature type="domain" description="AAA+ ATPase" evidence="14">
    <location>
        <begin position="294"/>
        <end position="438"/>
    </location>
</feature>
<dbReference type="SUPFAM" id="SSF52540">
    <property type="entry name" value="P-loop containing nucleoside triphosphate hydrolases"/>
    <property type="match status" value="1"/>
</dbReference>
<dbReference type="VEuPathDB" id="FungiDB:ASPACDRAFT_63637"/>
<dbReference type="GO" id="GO:0005743">
    <property type="term" value="C:mitochondrial inner membrane"/>
    <property type="evidence" value="ECO:0007669"/>
    <property type="project" value="UniProtKB-SubCell"/>
</dbReference>
<dbReference type="Proteomes" id="UP000184546">
    <property type="component" value="Unassembled WGS sequence"/>
</dbReference>
<evidence type="ECO:0000256" key="3">
    <source>
        <dbReference type="ARBA" id="ARBA00022692"/>
    </source>
</evidence>
<dbReference type="Pfam" id="PF00004">
    <property type="entry name" value="AAA"/>
    <property type="match status" value="1"/>
</dbReference>
<keyword evidence="10" id="KW-0472">Membrane</keyword>
<organism evidence="16 17">
    <name type="scientific">Aspergillus aculeatus (strain ATCC 16872 / CBS 172.66 / WB 5094)</name>
    <dbReference type="NCBI Taxonomy" id="690307"/>
    <lineage>
        <taxon>Eukaryota</taxon>
        <taxon>Fungi</taxon>
        <taxon>Dikarya</taxon>
        <taxon>Ascomycota</taxon>
        <taxon>Pezizomycotina</taxon>
        <taxon>Eurotiomycetes</taxon>
        <taxon>Eurotiomycetidae</taxon>
        <taxon>Eurotiales</taxon>
        <taxon>Aspergillaceae</taxon>
        <taxon>Aspergillus</taxon>
        <taxon>Aspergillus subgen. Circumdati</taxon>
    </lineage>
</organism>
<dbReference type="InterPro" id="IPR003959">
    <property type="entry name" value="ATPase_AAA_core"/>
</dbReference>
<evidence type="ECO:0000256" key="8">
    <source>
        <dbReference type="ARBA" id="ARBA00022989"/>
    </source>
</evidence>
<dbReference type="InterPro" id="IPR014851">
    <property type="entry name" value="BCS1_N"/>
</dbReference>
<comment type="similarity">
    <text evidence="2">Belongs to the AAA ATPase family. BCS1 subfamily.</text>
</comment>
<evidence type="ECO:0000259" key="15">
    <source>
        <dbReference type="SMART" id="SM01024"/>
    </source>
</evidence>
<evidence type="ECO:0000256" key="7">
    <source>
        <dbReference type="ARBA" id="ARBA00022840"/>
    </source>
</evidence>
<protein>
    <recommendedName>
        <fullName evidence="18">AAA+ ATPase domain-containing protein</fullName>
    </recommendedName>
</protein>
<feature type="coiled-coil region" evidence="13">
    <location>
        <begin position="527"/>
        <end position="554"/>
    </location>
</feature>
<evidence type="ECO:0000256" key="11">
    <source>
        <dbReference type="ARBA" id="ARBA00048778"/>
    </source>
</evidence>
<dbReference type="EMBL" id="KV878986">
    <property type="protein sequence ID" value="OJJ96161.1"/>
    <property type="molecule type" value="Genomic_DNA"/>
</dbReference>
<dbReference type="InterPro" id="IPR003593">
    <property type="entry name" value="AAA+_ATPase"/>
</dbReference>
<dbReference type="InterPro" id="IPR027417">
    <property type="entry name" value="P-loop_NTPase"/>
</dbReference>
<dbReference type="GO" id="GO:0005524">
    <property type="term" value="F:ATP binding"/>
    <property type="evidence" value="ECO:0007669"/>
    <property type="project" value="UniProtKB-KW"/>
</dbReference>
<keyword evidence="7 12" id="KW-0067">ATP-binding</keyword>
<dbReference type="GeneID" id="30977731"/>
<comment type="subcellular location">
    <subcellularLocation>
        <location evidence="1">Mitochondrion inner membrane</location>
        <topology evidence="1">Single-pass membrane protein</topology>
    </subcellularLocation>
</comment>
<accession>A0A1L9WJ18</accession>
<evidence type="ECO:0000256" key="4">
    <source>
        <dbReference type="ARBA" id="ARBA00022741"/>
    </source>
</evidence>
<evidence type="ECO:0000256" key="13">
    <source>
        <dbReference type="SAM" id="Coils"/>
    </source>
</evidence>
<dbReference type="SMART" id="SM01024">
    <property type="entry name" value="BCS1_N"/>
    <property type="match status" value="1"/>
</dbReference>
<evidence type="ECO:0000256" key="2">
    <source>
        <dbReference type="ARBA" id="ARBA00007448"/>
    </source>
</evidence>
<evidence type="ECO:0000256" key="10">
    <source>
        <dbReference type="ARBA" id="ARBA00023136"/>
    </source>
</evidence>
<feature type="domain" description="BCS1 N-terminal" evidence="15">
    <location>
        <begin position="52"/>
        <end position="263"/>
    </location>
</feature>
<evidence type="ECO:0008006" key="18">
    <source>
        <dbReference type="Google" id="ProtNLM"/>
    </source>
</evidence>
<evidence type="ECO:0000259" key="14">
    <source>
        <dbReference type="SMART" id="SM00382"/>
    </source>
</evidence>
<evidence type="ECO:0000313" key="16">
    <source>
        <dbReference type="EMBL" id="OJJ96161.1"/>
    </source>
</evidence>
<dbReference type="PROSITE" id="PS00674">
    <property type="entry name" value="AAA"/>
    <property type="match status" value="1"/>
</dbReference>
<keyword evidence="17" id="KW-1185">Reference proteome</keyword>
<dbReference type="SMART" id="SM00382">
    <property type="entry name" value="AAA"/>
    <property type="match status" value="1"/>
</dbReference>
<dbReference type="OrthoDB" id="10251412at2759"/>
<dbReference type="Pfam" id="PF08740">
    <property type="entry name" value="BCS1_N"/>
    <property type="match status" value="1"/>
</dbReference>
<dbReference type="InterPro" id="IPR050747">
    <property type="entry name" value="Mitochondrial_chaperone_BCS1"/>
</dbReference>
<dbReference type="InterPro" id="IPR057495">
    <property type="entry name" value="AAA_lid_BCS1"/>
</dbReference>
<dbReference type="Pfam" id="PF25426">
    <property type="entry name" value="AAA_lid_BCS1"/>
    <property type="match status" value="1"/>
</dbReference>
<evidence type="ECO:0000256" key="5">
    <source>
        <dbReference type="ARBA" id="ARBA00022792"/>
    </source>
</evidence>
<evidence type="ECO:0000256" key="12">
    <source>
        <dbReference type="RuleBase" id="RU003651"/>
    </source>
</evidence>
<dbReference type="STRING" id="690307.A0A1L9WJ18"/>
<evidence type="ECO:0000256" key="1">
    <source>
        <dbReference type="ARBA" id="ARBA00004434"/>
    </source>
</evidence>
<dbReference type="OMA" id="QGHDEIF"/>
<dbReference type="GO" id="GO:0016887">
    <property type="term" value="F:ATP hydrolysis activity"/>
    <property type="evidence" value="ECO:0007669"/>
    <property type="project" value="InterPro"/>
</dbReference>
<keyword evidence="9" id="KW-0496">Mitochondrion</keyword>
<name>A0A1L9WJ18_ASPA1</name>
<keyword evidence="4 12" id="KW-0547">Nucleotide-binding</keyword>